<dbReference type="SUPFAM" id="SSF52743">
    <property type="entry name" value="Subtilisin-like"/>
    <property type="match status" value="1"/>
</dbReference>
<dbReference type="GO" id="GO:0006508">
    <property type="term" value="P:proteolysis"/>
    <property type="evidence" value="ECO:0007669"/>
    <property type="project" value="UniProtKB-KW"/>
</dbReference>
<accession>A0A640KD37</accession>
<feature type="active site" description="Charge relay system" evidence="5">
    <location>
        <position position="395"/>
    </location>
</feature>
<feature type="region of interest" description="Disordered" evidence="6">
    <location>
        <begin position="711"/>
        <end position="737"/>
    </location>
</feature>
<evidence type="ECO:0000256" key="2">
    <source>
        <dbReference type="ARBA" id="ARBA00022670"/>
    </source>
</evidence>
<feature type="domain" description="Peptidase S8/S53" evidence="8">
    <location>
        <begin position="88"/>
        <end position="456"/>
    </location>
</feature>
<dbReference type="OrthoDB" id="1740355at2759"/>
<feature type="active site" description="Charge relay system" evidence="5">
    <location>
        <position position="97"/>
    </location>
</feature>
<evidence type="ECO:0000259" key="8">
    <source>
        <dbReference type="Pfam" id="PF00082"/>
    </source>
</evidence>
<evidence type="ECO:0000256" key="6">
    <source>
        <dbReference type="SAM" id="MobiDB-lite"/>
    </source>
</evidence>
<feature type="region of interest" description="Disordered" evidence="6">
    <location>
        <begin position="1220"/>
        <end position="1241"/>
    </location>
</feature>
<evidence type="ECO:0000313" key="9">
    <source>
        <dbReference type="EMBL" id="GET86954.1"/>
    </source>
</evidence>
<dbReference type="PROSITE" id="PS00138">
    <property type="entry name" value="SUBTILASE_SER"/>
    <property type="match status" value="1"/>
</dbReference>
<dbReference type="Pfam" id="PF00082">
    <property type="entry name" value="Peptidase_S8"/>
    <property type="match status" value="1"/>
</dbReference>
<evidence type="ECO:0000256" key="1">
    <source>
        <dbReference type="ARBA" id="ARBA00011073"/>
    </source>
</evidence>
<evidence type="ECO:0000256" key="3">
    <source>
        <dbReference type="ARBA" id="ARBA00022801"/>
    </source>
</evidence>
<feature type="region of interest" description="Disordered" evidence="6">
    <location>
        <begin position="832"/>
        <end position="873"/>
    </location>
</feature>
<gene>
    <name evidence="9" type="ORF">LtaPh_1309400</name>
</gene>
<feature type="compositionally biased region" description="Basic and acidic residues" evidence="6">
    <location>
        <begin position="853"/>
        <end position="873"/>
    </location>
</feature>
<feature type="active site" description="Charge relay system" evidence="5">
    <location>
        <position position="130"/>
    </location>
</feature>
<dbReference type="PANTHER" id="PTHR43806">
    <property type="entry name" value="PEPTIDASE S8"/>
    <property type="match status" value="1"/>
</dbReference>
<keyword evidence="3 5" id="KW-0378">Hydrolase</keyword>
<comment type="similarity">
    <text evidence="1 5">Belongs to the peptidase S8 family.</text>
</comment>
<feature type="region of interest" description="Disordered" evidence="6">
    <location>
        <begin position="1291"/>
        <end position="1311"/>
    </location>
</feature>
<feature type="compositionally biased region" description="Polar residues" evidence="6">
    <location>
        <begin position="717"/>
        <end position="734"/>
    </location>
</feature>
<keyword evidence="10" id="KW-1185">Reference proteome</keyword>
<comment type="caution">
    <text evidence="9">The sequence shown here is derived from an EMBL/GenBank/DDBJ whole genome shotgun (WGS) entry which is preliminary data.</text>
</comment>
<feature type="compositionally biased region" description="Basic and acidic residues" evidence="6">
    <location>
        <begin position="645"/>
        <end position="663"/>
    </location>
</feature>
<dbReference type="InterPro" id="IPR015500">
    <property type="entry name" value="Peptidase_S8_subtilisin-rel"/>
</dbReference>
<sequence length="1662" mass="177323">METVIAQRLLTVCIRASLFLVLLSFPVAEGPWPLAVQAVRPSTATHGDGPSIHPREYYLGKYGTRCMQNLPKLVTSEDSAEHLACFSGRGVRVALLDTGLCAGITERSRNAVTCTSVVPDVKCEDAGCAHGTRSVSVLAGQLSVTTPRARAPLPESAWHNRGTRFASADEYVGLAPDSTVRVLRIFDQQGRTNRRHLVRALDLLLSEAEDGEAGRLHNTWNTSRAYMRSRDEAVDVISLSYGSKDYLSSPQVQNRLYRLMHEYGVIVVAAAGNDGVRLGSVRSPADMPGVLAVGALQIEGHRRSAQKPQASRTLGAFASPLVAGGSYKSVAQFSGRGPTTWELPFGAGRVKPDLVALGQRVWAVQGVSTVTSSAAAPRARNVSPTLQLFSASGTSIAAPIVAGVVALCLEAAWSSTPAAASVQNTTGGVSFLDLRRNRLARVAVSLRVREAILRTAVPLEEDAVSLPSWPYSTSVTPLHSNTSSTASEGHPRRVLAGVPLVQLYADYLRLSRVSILAQGAGEVKPLRALRAIIDKALVSSASDTPESLRSCASFAIPTSMRIGYGIPRGNSSVGVSIPQSCHPSHDPDGKACGDSPLSRLPGKSLAALPAAYWWPFSDEAVYPGATPVLLNFSLHLCPSSSAAADHGEGDAASTEGDKAVRRESTTHTHATYVFTKVSGCTHAREGHSSGNSTQQDDACPLILFRAGSEIPHCERSPNPTRPLNLTARSSSHRASSLEGDAIGEEGTAMGQPSTQGVCSPAKRWNTQQRWLDHLLRVSTELTVVARRSPTYESVAEQLSPPPTSFSLSVAVSSPASAHTHLCYNVARETVEMRRGRGTRSPAGEKGAAASRSSADRHEGNGVQHSRDEVQAPDDHSSCVPLFHLCRALNVEGAVHIFSGSSSSKPVLTVPFTVRVAEPPPRVQRVLIDTSLDWFNPITSTSNLFIAGDDPHESDAGVGAALQRGRQAQRHERAYAEESGGDHPYASLALLCLYLRHALGMAVQTFPILHMSTMSTSSAANGTSAPWPSAERTSNVSHIAQSASAGALAHVGTLIVVDPERPLSRTMRRLLSDAVLSGGPNRSADGLNVLLVTDWFSAEVAARLRWTRDERSDSTERPARTNGTDAADVGGDRDTVRDLRAFRQLENGSTRGLAGSSHVPSWNRWLSEVTAASGSAFHNSDCDHVAHRHIEGLTDAACGSPFELSESIVIDGVMVVDAAAPTRKREPEGNESATHDGGSGTVTSAKTVALRSLGHLNAAGVLQWRLPVQATVLEQARRGATVKAFKEAHASNVHSNGNGTRRTDYTSNTPALPSTQKGEAVICNVMASWAQQQRRLVKRIIASTRNSSAQASSRSGTAASGAEALVVEDGWEKVPTPNGEERRARIGSLEAVEISTEVPAATGASKATQSLSHGVLGFLTLPPPPTHVAAASVNRFRPGRIAIFTDSDCLSASNPHVQAALDELEALLYPTPLTTCATWERFASSVDGQRLLQAESAQSSMCVEVVKELLLWLHTGNLDRWRDSAQLQCEARTWARALHRSAASSTPATGSVLEPHAKTDSEDGAREAVNADDVIGTAPERAHVGGVVWRLWSSTMESTEGDAMPFSFEGAEEETRCRGDYVIRQESAASHVMRALKVNYHGDWRAHLADGRFSCAAVKHQRR</sequence>
<feature type="region of interest" description="Disordered" evidence="6">
    <location>
        <begin position="1344"/>
        <end position="1363"/>
    </location>
</feature>
<dbReference type="PRINTS" id="PR00723">
    <property type="entry name" value="SUBTILISIN"/>
</dbReference>
<organism evidence="9 10">
    <name type="scientific">Leishmania tarentolae</name>
    <name type="common">Sauroleishmania tarentolae</name>
    <dbReference type="NCBI Taxonomy" id="5689"/>
    <lineage>
        <taxon>Eukaryota</taxon>
        <taxon>Discoba</taxon>
        <taxon>Euglenozoa</taxon>
        <taxon>Kinetoplastea</taxon>
        <taxon>Metakinetoplastina</taxon>
        <taxon>Trypanosomatida</taxon>
        <taxon>Trypanosomatidae</taxon>
        <taxon>Leishmaniinae</taxon>
        <taxon>Leishmania</taxon>
        <taxon>lizard Leishmania</taxon>
    </lineage>
</organism>
<feature type="region of interest" description="Disordered" evidence="6">
    <location>
        <begin position="1544"/>
        <end position="1565"/>
    </location>
</feature>
<dbReference type="Gene3D" id="3.40.50.200">
    <property type="entry name" value="Peptidase S8/S53 domain"/>
    <property type="match status" value="1"/>
</dbReference>
<dbReference type="GO" id="GO:0005615">
    <property type="term" value="C:extracellular space"/>
    <property type="evidence" value="ECO:0007669"/>
    <property type="project" value="TreeGrafter"/>
</dbReference>
<keyword evidence="2 5" id="KW-0645">Protease</keyword>
<evidence type="ECO:0000313" key="10">
    <source>
        <dbReference type="Proteomes" id="UP000419144"/>
    </source>
</evidence>
<dbReference type="VEuPathDB" id="TriTrypDB:LtaPh_1309400"/>
<reference evidence="9" key="1">
    <citation type="submission" date="2019-11" db="EMBL/GenBank/DDBJ databases">
        <title>Leishmania tarentolae CDS.</title>
        <authorList>
            <person name="Goto Y."/>
            <person name="Yamagishi J."/>
        </authorList>
    </citation>
    <scope>NUCLEOTIDE SEQUENCE [LARGE SCALE GENOMIC DNA]</scope>
    <source>
        <strain evidence="9">Parrot Tar II</strain>
    </source>
</reference>
<dbReference type="PANTHER" id="PTHR43806:SF11">
    <property type="entry name" value="CEREVISIN-RELATED"/>
    <property type="match status" value="1"/>
</dbReference>
<feature type="region of interest" description="Disordered" evidence="6">
    <location>
        <begin position="575"/>
        <end position="596"/>
    </location>
</feature>
<keyword evidence="4 5" id="KW-0720">Serine protease</keyword>
<name>A0A640KD37_LEITA</name>
<feature type="compositionally biased region" description="Basic and acidic residues" evidence="6">
    <location>
        <begin position="1554"/>
        <end position="1565"/>
    </location>
</feature>
<feature type="signal peptide" evidence="7">
    <location>
        <begin position="1"/>
        <end position="30"/>
    </location>
</feature>
<feature type="region of interest" description="Disordered" evidence="6">
    <location>
        <begin position="643"/>
        <end position="663"/>
    </location>
</feature>
<dbReference type="Proteomes" id="UP000419144">
    <property type="component" value="Unassembled WGS sequence"/>
</dbReference>
<evidence type="ECO:0000256" key="7">
    <source>
        <dbReference type="SAM" id="SignalP"/>
    </source>
</evidence>
<feature type="compositionally biased region" description="Basic and acidic residues" evidence="6">
    <location>
        <begin position="1107"/>
        <end position="1118"/>
    </location>
</feature>
<feature type="region of interest" description="Disordered" evidence="6">
    <location>
        <begin position="1107"/>
        <end position="1132"/>
    </location>
</feature>
<feature type="chain" id="PRO_5024803048" evidence="7">
    <location>
        <begin position="31"/>
        <end position="1662"/>
    </location>
</feature>
<dbReference type="PROSITE" id="PS51892">
    <property type="entry name" value="SUBTILASE"/>
    <property type="match status" value="1"/>
</dbReference>
<dbReference type="InterPro" id="IPR050131">
    <property type="entry name" value="Peptidase_S8_subtilisin-like"/>
</dbReference>
<evidence type="ECO:0000256" key="5">
    <source>
        <dbReference type="PROSITE-ProRule" id="PRU01240"/>
    </source>
</evidence>
<dbReference type="InterPro" id="IPR023828">
    <property type="entry name" value="Peptidase_S8_Ser-AS"/>
</dbReference>
<dbReference type="EMBL" id="BLBS01000017">
    <property type="protein sequence ID" value="GET86954.1"/>
    <property type="molecule type" value="Genomic_DNA"/>
</dbReference>
<proteinExistence type="inferred from homology"/>
<keyword evidence="7" id="KW-0732">Signal</keyword>
<dbReference type="GO" id="GO:0004252">
    <property type="term" value="F:serine-type endopeptidase activity"/>
    <property type="evidence" value="ECO:0007669"/>
    <property type="project" value="UniProtKB-UniRule"/>
</dbReference>
<protein>
    <submittedName>
        <fullName evidence="9">Subtilisin-like serine peptidase</fullName>
    </submittedName>
</protein>
<dbReference type="InterPro" id="IPR036852">
    <property type="entry name" value="Peptidase_S8/S53_dom_sf"/>
</dbReference>
<dbReference type="InterPro" id="IPR000209">
    <property type="entry name" value="Peptidase_S8/S53_dom"/>
</dbReference>
<evidence type="ECO:0000256" key="4">
    <source>
        <dbReference type="ARBA" id="ARBA00022825"/>
    </source>
</evidence>